<feature type="domain" description="Peptidoglycan binding-like" evidence="1">
    <location>
        <begin position="30"/>
        <end position="83"/>
    </location>
</feature>
<evidence type="ECO:0000313" key="2">
    <source>
        <dbReference type="EMBL" id="NML59917.1"/>
    </source>
</evidence>
<proteinExistence type="predicted"/>
<evidence type="ECO:0000313" key="3">
    <source>
        <dbReference type="Proteomes" id="UP000583752"/>
    </source>
</evidence>
<evidence type="ECO:0000259" key="1">
    <source>
        <dbReference type="Pfam" id="PF01471"/>
    </source>
</evidence>
<gene>
    <name evidence="2" type="ORF">HHL21_02220</name>
</gene>
<sequence>MDRRGGGALPTLTWPVVQYGNTGARVGDPGAKVSAVQSQLVESGYAVTVDGVYGPGTDSAVRSFQGAQGLGADGVVGENTWNKFAW</sequence>
<comment type="caution">
    <text evidence="2">The sequence shown here is derived from an EMBL/GenBank/DDBJ whole genome shotgun (WGS) entry which is preliminary data.</text>
</comment>
<dbReference type="AlphaFoldDB" id="A0A848HFR5"/>
<dbReference type="SUPFAM" id="SSF47090">
    <property type="entry name" value="PGBD-like"/>
    <property type="match status" value="1"/>
</dbReference>
<dbReference type="Pfam" id="PF01471">
    <property type="entry name" value="PG_binding_1"/>
    <property type="match status" value="1"/>
</dbReference>
<dbReference type="InterPro" id="IPR036366">
    <property type="entry name" value="PGBDSf"/>
</dbReference>
<accession>A0A848HFR5</accession>
<dbReference type="EMBL" id="JABBGG010000001">
    <property type="protein sequence ID" value="NML59917.1"/>
    <property type="molecule type" value="Genomic_DNA"/>
</dbReference>
<organism evidence="2 3">
    <name type="scientific">Massilia polaris</name>
    <dbReference type="NCBI Taxonomy" id="2728846"/>
    <lineage>
        <taxon>Bacteria</taxon>
        <taxon>Pseudomonadati</taxon>
        <taxon>Pseudomonadota</taxon>
        <taxon>Betaproteobacteria</taxon>
        <taxon>Burkholderiales</taxon>
        <taxon>Oxalobacteraceae</taxon>
        <taxon>Telluria group</taxon>
        <taxon>Massilia</taxon>
    </lineage>
</organism>
<protein>
    <submittedName>
        <fullName evidence="2">Peptidoglycan-binding protein</fullName>
    </submittedName>
</protein>
<name>A0A848HFR5_9BURK</name>
<dbReference type="Proteomes" id="UP000583752">
    <property type="component" value="Unassembled WGS sequence"/>
</dbReference>
<dbReference type="InterPro" id="IPR036365">
    <property type="entry name" value="PGBD-like_sf"/>
</dbReference>
<reference evidence="2 3" key="1">
    <citation type="submission" date="2020-04" db="EMBL/GenBank/DDBJ databases">
        <title>Massilia sp. RP-1-19 isolated from soil.</title>
        <authorList>
            <person name="Dahal R.H."/>
        </authorList>
    </citation>
    <scope>NUCLEOTIDE SEQUENCE [LARGE SCALE GENOMIC DNA]</scope>
    <source>
        <strain evidence="2 3">RP-1-19</strain>
    </source>
</reference>
<dbReference type="Gene3D" id="1.10.101.10">
    <property type="entry name" value="PGBD-like superfamily/PGBD"/>
    <property type="match status" value="1"/>
</dbReference>
<dbReference type="InterPro" id="IPR002477">
    <property type="entry name" value="Peptidoglycan-bd-like"/>
</dbReference>
<keyword evidence="3" id="KW-1185">Reference proteome</keyword>